<name>A0A4R6WGT6_9SPHI</name>
<evidence type="ECO:0000313" key="4">
    <source>
        <dbReference type="Proteomes" id="UP000295292"/>
    </source>
</evidence>
<dbReference type="OrthoDB" id="241638at2"/>
<organism evidence="3 4">
    <name type="scientific">Sphingobacterium yanglingense</name>
    <dbReference type="NCBI Taxonomy" id="1437280"/>
    <lineage>
        <taxon>Bacteria</taxon>
        <taxon>Pseudomonadati</taxon>
        <taxon>Bacteroidota</taxon>
        <taxon>Sphingobacteriia</taxon>
        <taxon>Sphingobacteriales</taxon>
        <taxon>Sphingobacteriaceae</taxon>
        <taxon>Sphingobacterium</taxon>
    </lineage>
</organism>
<sequence>MILVNDLKLKITKDICLDTEFYTEGPVIDRDGNVYVTNLLGGKILKIDCLLTMDEWGACESPNGQYISAEGNHWVCNTLASNILVFDRDGKYKYCAYDGTKGSFKVVSPNDLWVEPDGSFYFTDSVRELGQVVFVDLAGEAHLLSAELDYPNGIVLDKVNNRLLVAESYQNRILSIDLTEKGAKPSVWLDLPVNSNRQEIGNLPDGLALDQQGNLWIAHYGMGRIYRVDISTKECYGFDVGFPLSSNICAQNGRLILTGGVSEPKGGKVRMIWYA</sequence>
<dbReference type="PANTHER" id="PTHR47572:SF4">
    <property type="entry name" value="LACTONASE DRP35"/>
    <property type="match status" value="1"/>
</dbReference>
<dbReference type="GO" id="GO:0016787">
    <property type="term" value="F:hydrolase activity"/>
    <property type="evidence" value="ECO:0007669"/>
    <property type="project" value="UniProtKB-KW"/>
</dbReference>
<accession>A0A4R6WGT6</accession>
<dbReference type="AlphaFoldDB" id="A0A4R6WGT6"/>
<dbReference type="InterPro" id="IPR013658">
    <property type="entry name" value="SGL"/>
</dbReference>
<dbReference type="PANTHER" id="PTHR47572">
    <property type="entry name" value="LIPOPROTEIN-RELATED"/>
    <property type="match status" value="1"/>
</dbReference>
<feature type="domain" description="SMP-30/Gluconolactonase/LRE-like region" evidence="2">
    <location>
        <begin position="23"/>
        <end position="249"/>
    </location>
</feature>
<evidence type="ECO:0000259" key="2">
    <source>
        <dbReference type="Pfam" id="PF08450"/>
    </source>
</evidence>
<dbReference type="Gene3D" id="2.120.10.30">
    <property type="entry name" value="TolB, C-terminal domain"/>
    <property type="match status" value="1"/>
</dbReference>
<dbReference type="InterPro" id="IPR051262">
    <property type="entry name" value="SMP-30/CGR1_Lactonase"/>
</dbReference>
<keyword evidence="1" id="KW-0378">Hydrolase</keyword>
<dbReference type="InterPro" id="IPR011042">
    <property type="entry name" value="6-blade_b-propeller_TolB-like"/>
</dbReference>
<evidence type="ECO:0000313" key="3">
    <source>
        <dbReference type="EMBL" id="TDQ79324.1"/>
    </source>
</evidence>
<dbReference type="Pfam" id="PF08450">
    <property type="entry name" value="SGL"/>
    <property type="match status" value="1"/>
</dbReference>
<comment type="caution">
    <text evidence="3">The sequence shown here is derived from an EMBL/GenBank/DDBJ whole genome shotgun (WGS) entry which is preliminary data.</text>
</comment>
<protein>
    <submittedName>
        <fullName evidence="3">Gluconolactonase</fullName>
    </submittedName>
</protein>
<dbReference type="Proteomes" id="UP000295292">
    <property type="component" value="Unassembled WGS sequence"/>
</dbReference>
<gene>
    <name evidence="3" type="ORF">CLV99_0760</name>
</gene>
<dbReference type="EMBL" id="SNYV01000011">
    <property type="protein sequence ID" value="TDQ79324.1"/>
    <property type="molecule type" value="Genomic_DNA"/>
</dbReference>
<dbReference type="RefSeq" id="WP_133583126.1">
    <property type="nucleotide sequence ID" value="NZ_SNYV01000011.1"/>
</dbReference>
<proteinExistence type="predicted"/>
<keyword evidence="4" id="KW-1185">Reference proteome</keyword>
<dbReference type="SUPFAM" id="SSF63829">
    <property type="entry name" value="Calcium-dependent phosphotriesterase"/>
    <property type="match status" value="1"/>
</dbReference>
<reference evidence="3 4" key="1">
    <citation type="submission" date="2019-03" db="EMBL/GenBank/DDBJ databases">
        <title>Genomic Encyclopedia of Archaeal and Bacterial Type Strains, Phase II (KMG-II): from individual species to whole genera.</title>
        <authorList>
            <person name="Goeker M."/>
        </authorList>
    </citation>
    <scope>NUCLEOTIDE SEQUENCE [LARGE SCALE GENOMIC DNA]</scope>
    <source>
        <strain evidence="3 4">DSM 28353</strain>
    </source>
</reference>
<evidence type="ECO:0000256" key="1">
    <source>
        <dbReference type="ARBA" id="ARBA00022801"/>
    </source>
</evidence>